<protein>
    <submittedName>
        <fullName evidence="5">Olfactory protein</fullName>
    </submittedName>
</protein>
<feature type="chain" id="PRO_5035254545" evidence="2">
    <location>
        <begin position="22"/>
        <end position="179"/>
    </location>
</feature>
<sequence>MMLPTVRLLLLSLVFISRTHAVDIPADPNFTVDNLLGEWTGVAAASNCPLFMKMKEVMKTEPVTKYWMDGGNMMCSSKFRTSEGCQERKVTLKEAGKGQYTYTELGQSLMTIIKLTPSLCLEHTTTTMSNGDVYFDLKLYKKGAESPKELGQFTKYALSLGLKKENVVFFKKGEKCTFN</sequence>
<comment type="similarity">
    <text evidence="1">Belongs to the calycin superfamily. Lipocalin family.</text>
</comment>
<evidence type="ECO:0000259" key="3">
    <source>
        <dbReference type="Pfam" id="PF00061"/>
    </source>
</evidence>
<dbReference type="OrthoDB" id="9627583at2759"/>
<evidence type="ECO:0000256" key="1">
    <source>
        <dbReference type="ARBA" id="ARBA00006889"/>
    </source>
</evidence>
<evidence type="ECO:0000256" key="2">
    <source>
        <dbReference type="SAM" id="SignalP"/>
    </source>
</evidence>
<reference evidence="5" key="1">
    <citation type="submission" date="2025-08" db="UniProtKB">
        <authorList>
            <consortium name="RefSeq"/>
        </authorList>
    </citation>
    <scope>IDENTIFICATION</scope>
    <source>
        <strain evidence="5">J_2021</strain>
        <tissue evidence="5">Erythrocytes</tissue>
    </source>
</reference>
<dbReference type="GO" id="GO:0036094">
    <property type="term" value="F:small molecule binding"/>
    <property type="evidence" value="ECO:0007669"/>
    <property type="project" value="InterPro"/>
</dbReference>
<proteinExistence type="inferred from homology"/>
<dbReference type="Pfam" id="PF00061">
    <property type="entry name" value="Lipocalin"/>
    <property type="match status" value="1"/>
</dbReference>
<dbReference type="InterPro" id="IPR002345">
    <property type="entry name" value="Lipocalin"/>
</dbReference>
<evidence type="ECO:0000313" key="4">
    <source>
        <dbReference type="Proteomes" id="UP000186698"/>
    </source>
</evidence>
<dbReference type="PRINTS" id="PR01254">
    <property type="entry name" value="PGNDSYNTHASE"/>
</dbReference>
<gene>
    <name evidence="5" type="primary">LOC414730</name>
</gene>
<accession>A0A8J1LGP7</accession>
<dbReference type="PANTHER" id="PTHR11430">
    <property type="entry name" value="LIPOCALIN"/>
    <property type="match status" value="1"/>
</dbReference>
<dbReference type="Proteomes" id="UP000186698">
    <property type="component" value="Chromosome 8L"/>
</dbReference>
<keyword evidence="2" id="KW-0732">Signal</keyword>
<dbReference type="Gene3D" id="2.40.128.20">
    <property type="match status" value="1"/>
</dbReference>
<dbReference type="AlphaFoldDB" id="A0A8J1LGP7"/>
<dbReference type="RefSeq" id="XP_041428209.1">
    <property type="nucleotide sequence ID" value="XM_041572275.1"/>
</dbReference>
<dbReference type="PANTHER" id="PTHR11430:SF77">
    <property type="entry name" value="LIPOCALIN-LIKE 1 PROTEIN"/>
    <property type="match status" value="1"/>
</dbReference>
<dbReference type="KEGG" id="xla:414730"/>
<name>A0A8J1LGP7_XENLA</name>
<evidence type="ECO:0000313" key="5">
    <source>
        <dbReference type="RefSeq" id="XP_041428209.1"/>
    </source>
</evidence>
<keyword evidence="4" id="KW-1185">Reference proteome</keyword>
<dbReference type="GeneID" id="414730"/>
<dbReference type="CTD" id="414730"/>
<feature type="domain" description="Lipocalin/cytosolic fatty-acid binding" evidence="3">
    <location>
        <begin position="37"/>
        <end position="172"/>
    </location>
</feature>
<feature type="signal peptide" evidence="2">
    <location>
        <begin position="1"/>
        <end position="21"/>
    </location>
</feature>
<organism evidence="4 5">
    <name type="scientific">Xenopus laevis</name>
    <name type="common">African clawed frog</name>
    <dbReference type="NCBI Taxonomy" id="8355"/>
    <lineage>
        <taxon>Eukaryota</taxon>
        <taxon>Metazoa</taxon>
        <taxon>Chordata</taxon>
        <taxon>Craniata</taxon>
        <taxon>Vertebrata</taxon>
        <taxon>Euteleostomi</taxon>
        <taxon>Amphibia</taxon>
        <taxon>Batrachia</taxon>
        <taxon>Anura</taxon>
        <taxon>Pipoidea</taxon>
        <taxon>Pipidae</taxon>
        <taxon>Xenopodinae</taxon>
        <taxon>Xenopus</taxon>
        <taxon>Xenopus</taxon>
    </lineage>
</organism>
<dbReference type="InterPro" id="IPR012674">
    <property type="entry name" value="Calycin"/>
</dbReference>
<dbReference type="SUPFAM" id="SSF50814">
    <property type="entry name" value="Lipocalins"/>
    <property type="match status" value="1"/>
</dbReference>
<dbReference type="InterPro" id="IPR000566">
    <property type="entry name" value="Lipocln_cytosolic_FA-bd_dom"/>
</dbReference>